<accession>A0ABP7CU27</accession>
<feature type="compositionally biased region" description="Low complexity" evidence="1">
    <location>
        <begin position="23"/>
        <end position="35"/>
    </location>
</feature>
<sequence>MLATPPPSRAASARNVSADSPDSSSNATASARTASIECDARRRPSGVRVLTCAVPSRVEATEKVTGERHAAR</sequence>
<keyword evidence="3" id="KW-1185">Reference proteome</keyword>
<dbReference type="Proteomes" id="UP001500051">
    <property type="component" value="Unassembled WGS sequence"/>
</dbReference>
<reference evidence="3" key="1">
    <citation type="journal article" date="2019" name="Int. J. Syst. Evol. Microbiol.">
        <title>The Global Catalogue of Microorganisms (GCM) 10K type strain sequencing project: providing services to taxonomists for standard genome sequencing and annotation.</title>
        <authorList>
            <consortium name="The Broad Institute Genomics Platform"/>
            <consortium name="The Broad Institute Genome Sequencing Center for Infectious Disease"/>
            <person name="Wu L."/>
            <person name="Ma J."/>
        </authorList>
    </citation>
    <scope>NUCLEOTIDE SEQUENCE [LARGE SCALE GENOMIC DNA]</scope>
    <source>
        <strain evidence="3">JCM 16548</strain>
    </source>
</reference>
<feature type="region of interest" description="Disordered" evidence="1">
    <location>
        <begin position="1"/>
        <end position="46"/>
    </location>
</feature>
<evidence type="ECO:0000256" key="1">
    <source>
        <dbReference type="SAM" id="MobiDB-lite"/>
    </source>
</evidence>
<comment type="caution">
    <text evidence="2">The sequence shown here is derived from an EMBL/GenBank/DDBJ whole genome shotgun (WGS) entry which is preliminary data.</text>
</comment>
<name>A0ABP7CU27_9ACTN</name>
<evidence type="ECO:0000313" key="3">
    <source>
        <dbReference type="Proteomes" id="UP001500051"/>
    </source>
</evidence>
<protein>
    <submittedName>
        <fullName evidence="2">Uncharacterized protein</fullName>
    </submittedName>
</protein>
<proteinExistence type="predicted"/>
<dbReference type="EMBL" id="BAAAYX010000002">
    <property type="protein sequence ID" value="GAA3696407.1"/>
    <property type="molecule type" value="Genomic_DNA"/>
</dbReference>
<gene>
    <name evidence="2" type="ORF">GCM10022204_10500</name>
</gene>
<evidence type="ECO:0000313" key="2">
    <source>
        <dbReference type="EMBL" id="GAA3696407.1"/>
    </source>
</evidence>
<organism evidence="2 3">
    <name type="scientific">Microlunatus aurantiacus</name>
    <dbReference type="NCBI Taxonomy" id="446786"/>
    <lineage>
        <taxon>Bacteria</taxon>
        <taxon>Bacillati</taxon>
        <taxon>Actinomycetota</taxon>
        <taxon>Actinomycetes</taxon>
        <taxon>Propionibacteriales</taxon>
        <taxon>Propionibacteriaceae</taxon>
        <taxon>Microlunatus</taxon>
    </lineage>
</organism>